<dbReference type="GO" id="GO:0030674">
    <property type="term" value="F:protein-macromolecule adaptor activity"/>
    <property type="evidence" value="ECO:0007669"/>
    <property type="project" value="TreeGrafter"/>
</dbReference>
<dbReference type="InterPro" id="IPR011022">
    <property type="entry name" value="Arrestin_C-like"/>
</dbReference>
<evidence type="ECO:0000313" key="4">
    <source>
        <dbReference type="EMBL" id="KAK6331108.1"/>
    </source>
</evidence>
<feature type="compositionally biased region" description="Polar residues" evidence="2">
    <location>
        <begin position="448"/>
        <end position="460"/>
    </location>
</feature>
<feature type="compositionally biased region" description="Low complexity" evidence="2">
    <location>
        <begin position="410"/>
        <end position="427"/>
    </location>
</feature>
<dbReference type="InterPro" id="IPR014752">
    <property type="entry name" value="Arrestin-like_C"/>
</dbReference>
<dbReference type="GO" id="GO:0031625">
    <property type="term" value="F:ubiquitin protein ligase binding"/>
    <property type="evidence" value="ECO:0007669"/>
    <property type="project" value="TreeGrafter"/>
</dbReference>
<protein>
    <recommendedName>
        <fullName evidence="3">Arrestin C-terminal-like domain-containing protein</fullName>
    </recommendedName>
</protein>
<feature type="region of interest" description="Disordered" evidence="2">
    <location>
        <begin position="410"/>
        <end position="464"/>
    </location>
</feature>
<dbReference type="GO" id="GO:0005829">
    <property type="term" value="C:cytosol"/>
    <property type="evidence" value="ECO:0007669"/>
    <property type="project" value="TreeGrafter"/>
</dbReference>
<proteinExistence type="inferred from homology"/>
<evidence type="ECO:0000313" key="5">
    <source>
        <dbReference type="Proteomes" id="UP001375240"/>
    </source>
</evidence>
<dbReference type="Gene3D" id="2.60.40.640">
    <property type="match status" value="2"/>
</dbReference>
<feature type="region of interest" description="Disordered" evidence="2">
    <location>
        <begin position="1"/>
        <end position="42"/>
    </location>
</feature>
<keyword evidence="5" id="KW-1185">Reference proteome</keyword>
<dbReference type="InterPro" id="IPR050357">
    <property type="entry name" value="Arrestin_domain-protein"/>
</dbReference>
<feature type="domain" description="Arrestin C-terminal-like" evidence="3">
    <location>
        <begin position="242"/>
        <end position="388"/>
    </location>
</feature>
<dbReference type="InterPro" id="IPR014756">
    <property type="entry name" value="Ig_E-set"/>
</dbReference>
<dbReference type="EMBL" id="JAVHNQ010000016">
    <property type="protein sequence ID" value="KAK6331108.1"/>
    <property type="molecule type" value="Genomic_DNA"/>
</dbReference>
<gene>
    <name evidence="4" type="ORF">TWF696_003178</name>
</gene>
<evidence type="ECO:0000256" key="2">
    <source>
        <dbReference type="SAM" id="MobiDB-lite"/>
    </source>
</evidence>
<evidence type="ECO:0000259" key="3">
    <source>
        <dbReference type="SMART" id="SM01017"/>
    </source>
</evidence>
<evidence type="ECO:0000256" key="1">
    <source>
        <dbReference type="ARBA" id="ARBA00005298"/>
    </source>
</evidence>
<dbReference type="GO" id="GO:0005886">
    <property type="term" value="C:plasma membrane"/>
    <property type="evidence" value="ECO:0007669"/>
    <property type="project" value="TreeGrafter"/>
</dbReference>
<accession>A0AAV9TXI9</accession>
<dbReference type="SMART" id="SM01017">
    <property type="entry name" value="Arrestin_C"/>
    <property type="match status" value="1"/>
</dbReference>
<dbReference type="PANTHER" id="PTHR11188">
    <property type="entry name" value="ARRESTIN DOMAIN CONTAINING PROTEIN"/>
    <property type="match status" value="1"/>
</dbReference>
<comment type="similarity">
    <text evidence="1">Belongs to the arrestin family.</text>
</comment>
<dbReference type="SUPFAM" id="SSF81296">
    <property type="entry name" value="E set domains"/>
    <property type="match status" value="1"/>
</dbReference>
<dbReference type="AlphaFoldDB" id="A0AAV9TXI9"/>
<dbReference type="PANTHER" id="PTHR11188:SF17">
    <property type="entry name" value="FI21816P1"/>
    <property type="match status" value="1"/>
</dbReference>
<sequence>MEHNTSVETQQTESLASNATSDEEASAISVRAQPSQKLPRPAFRPSTFVRPSLPQDLLLNPVISSTALKADIFITSPFHIAGGCVAGKLNISINAPDSTEVQLGRVAVDLIGVEELSWSSRRIIQALALEFIDDNHPPPPSILRQQDQNSGPFWIVKPGDEVFPFSVDLPLDVGPGTFSSANARIRYVIYGTILFKIGNVKYLVRCCRDVAITPSISELRSTRLDFDHEIKVSEERTFTPANDGYLKLTASISRPYWFSGGSAFVDVLIENGSLYHIGKIRIKLVRHISVYKDSKPSDGEPGSSEPTFTLKKTMARSELNTGSRWTGLKMDKQASVTCEIEIPKGQLTIPLGTFFEVQYFVVVTTGPKLDPRNRVHAVLPIQVLHTHSIHEALLSGIGNKPSFSSFSVVRRSLPTQRPSTATTTTRTAIRRRHTESDLSQVEPVPMAENQSSDHVTSGTATPPKILQESKTASLQGLDGTTIRVNASQQRADRLAQLVYAVDPELF</sequence>
<name>A0AAV9TXI9_9PEZI</name>
<reference evidence="4 5" key="1">
    <citation type="submission" date="2019-10" db="EMBL/GenBank/DDBJ databases">
        <authorList>
            <person name="Palmer J.M."/>
        </authorList>
    </citation>
    <scope>NUCLEOTIDE SEQUENCE [LARGE SCALE GENOMIC DNA]</scope>
    <source>
        <strain evidence="4 5">TWF696</strain>
    </source>
</reference>
<organism evidence="4 5">
    <name type="scientific">Orbilia brochopaga</name>
    <dbReference type="NCBI Taxonomy" id="3140254"/>
    <lineage>
        <taxon>Eukaryota</taxon>
        <taxon>Fungi</taxon>
        <taxon>Dikarya</taxon>
        <taxon>Ascomycota</taxon>
        <taxon>Pezizomycotina</taxon>
        <taxon>Orbiliomycetes</taxon>
        <taxon>Orbiliales</taxon>
        <taxon>Orbiliaceae</taxon>
        <taxon>Orbilia</taxon>
    </lineage>
</organism>
<feature type="compositionally biased region" description="Polar residues" evidence="2">
    <location>
        <begin position="1"/>
        <end position="20"/>
    </location>
</feature>
<dbReference type="Pfam" id="PF02752">
    <property type="entry name" value="Arrestin_C"/>
    <property type="match status" value="1"/>
</dbReference>
<dbReference type="Proteomes" id="UP001375240">
    <property type="component" value="Unassembled WGS sequence"/>
</dbReference>
<comment type="caution">
    <text evidence="4">The sequence shown here is derived from an EMBL/GenBank/DDBJ whole genome shotgun (WGS) entry which is preliminary data.</text>
</comment>
<dbReference type="GO" id="GO:0070086">
    <property type="term" value="P:ubiquitin-dependent endocytosis"/>
    <property type="evidence" value="ECO:0007669"/>
    <property type="project" value="TreeGrafter"/>
</dbReference>